<protein>
    <submittedName>
        <fullName evidence="1">Uncharacterized protein</fullName>
    </submittedName>
</protein>
<accession>A0ACC2QFN2</accession>
<comment type="caution">
    <text evidence="1">The sequence shown here is derived from an EMBL/GenBank/DDBJ whole genome shotgun (WGS) entry which is preliminary data.</text>
</comment>
<evidence type="ECO:0000313" key="2">
    <source>
        <dbReference type="Proteomes" id="UP001231649"/>
    </source>
</evidence>
<proteinExistence type="predicted"/>
<dbReference type="EMBL" id="CM056780">
    <property type="protein sequence ID" value="KAJ8716017.1"/>
    <property type="molecule type" value="Genomic_DNA"/>
</dbReference>
<organism evidence="1 2">
    <name type="scientific">Mythimna loreyi</name>
    <dbReference type="NCBI Taxonomy" id="667449"/>
    <lineage>
        <taxon>Eukaryota</taxon>
        <taxon>Metazoa</taxon>
        <taxon>Ecdysozoa</taxon>
        <taxon>Arthropoda</taxon>
        <taxon>Hexapoda</taxon>
        <taxon>Insecta</taxon>
        <taxon>Pterygota</taxon>
        <taxon>Neoptera</taxon>
        <taxon>Endopterygota</taxon>
        <taxon>Lepidoptera</taxon>
        <taxon>Glossata</taxon>
        <taxon>Ditrysia</taxon>
        <taxon>Noctuoidea</taxon>
        <taxon>Noctuidae</taxon>
        <taxon>Noctuinae</taxon>
        <taxon>Hadenini</taxon>
        <taxon>Mythimna</taxon>
    </lineage>
</organism>
<sequence>MFYVEGSPVYGHQLVARWENYQEQPVSYGVAQTLPRMGLLLSKIWSLFGNEEHKLLLVGLDNAGKTTILYQLLLGETVHTRPTIGSNVEEFVWKSLRFVMWDLGGQQSLRSAWNTYFTNSEFVIMVVDSTDRQRLSLCRDELHQMLKHEELSKACLLVYANKQDVKGSMTAAEISEQLELTSIKQHPWHIQACCGLTGEGLHLGLEWIASRIKKK</sequence>
<gene>
    <name evidence="1" type="ORF">PYW08_013302</name>
</gene>
<dbReference type="Proteomes" id="UP001231649">
    <property type="component" value="Chromosome 4"/>
</dbReference>
<keyword evidence="2" id="KW-1185">Reference proteome</keyword>
<evidence type="ECO:0000313" key="1">
    <source>
        <dbReference type="EMBL" id="KAJ8716017.1"/>
    </source>
</evidence>
<name>A0ACC2QFN2_9NEOP</name>
<reference evidence="1" key="1">
    <citation type="submission" date="2023-03" db="EMBL/GenBank/DDBJ databases">
        <title>Chromosome-level genomes of two armyworms, Mythimna separata and Mythimna loreyi, provide insights into the biosynthesis and reception of sex pheromones.</title>
        <authorList>
            <person name="Zhao H."/>
        </authorList>
    </citation>
    <scope>NUCLEOTIDE SEQUENCE</scope>
    <source>
        <strain evidence="1">BeijingLab</strain>
    </source>
</reference>